<evidence type="ECO:0000313" key="1">
    <source>
        <dbReference type="EMBL" id="BCA30756.1"/>
    </source>
</evidence>
<dbReference type="Proteomes" id="UP000501237">
    <property type="component" value="Chromosome"/>
</dbReference>
<dbReference type="InterPro" id="IPR011047">
    <property type="entry name" value="Quinoprotein_ADH-like_sf"/>
</dbReference>
<protein>
    <recommendedName>
        <fullName evidence="3">PQQ-like domain-containing protein</fullName>
    </recommendedName>
</protein>
<proteinExistence type="predicted"/>
<dbReference type="Gene3D" id="2.130.10.10">
    <property type="entry name" value="YVTN repeat-like/Quinoprotein amine dehydrogenase"/>
    <property type="match status" value="1"/>
</dbReference>
<dbReference type="RefSeq" id="WP_172434640.1">
    <property type="nucleotide sequence ID" value="NZ_AP022642.1"/>
</dbReference>
<gene>
    <name evidence="1" type="ORF">PtoMrB4_47330</name>
</gene>
<dbReference type="KEGG" id="poj:PtoMrB4_47330"/>
<dbReference type="SUPFAM" id="SSF50998">
    <property type="entry name" value="Quinoprotein alcohol dehydrogenase-like"/>
    <property type="match status" value="1"/>
</dbReference>
<dbReference type="InterPro" id="IPR015943">
    <property type="entry name" value="WD40/YVTN_repeat-like_dom_sf"/>
</dbReference>
<dbReference type="GeneID" id="57399952"/>
<reference evidence="1 2" key="1">
    <citation type="journal article" date="2020" name="Microbiol. Resour. Announc.">
        <title>Complete genome sequence of Pseudomonas otitidis strain MrB4, isolated from Lake Biwa in Japan.</title>
        <authorList>
            <person name="Miyazaki K."/>
            <person name="Hase E."/>
            <person name="Maruya T."/>
        </authorList>
    </citation>
    <scope>NUCLEOTIDE SEQUENCE [LARGE SCALE GENOMIC DNA]</scope>
    <source>
        <strain evidence="1 2">MrB4</strain>
    </source>
</reference>
<name>A0A679GHP8_9GAMM</name>
<evidence type="ECO:0000313" key="2">
    <source>
        <dbReference type="Proteomes" id="UP000501237"/>
    </source>
</evidence>
<dbReference type="AlphaFoldDB" id="A0A679GHP8"/>
<evidence type="ECO:0008006" key="3">
    <source>
        <dbReference type="Google" id="ProtNLM"/>
    </source>
</evidence>
<organism evidence="1 2">
    <name type="scientific">Metapseudomonas otitidis</name>
    <dbReference type="NCBI Taxonomy" id="319939"/>
    <lineage>
        <taxon>Bacteria</taxon>
        <taxon>Pseudomonadati</taxon>
        <taxon>Pseudomonadota</taxon>
        <taxon>Gammaproteobacteria</taxon>
        <taxon>Pseudomonadales</taxon>
        <taxon>Pseudomonadaceae</taxon>
        <taxon>Metapseudomonas</taxon>
    </lineage>
</organism>
<dbReference type="EMBL" id="AP022642">
    <property type="protein sequence ID" value="BCA30756.1"/>
    <property type="molecule type" value="Genomic_DNA"/>
</dbReference>
<sequence length="432" mass="47346">MTRDDAQRQWQQQTLAYAQAINAYVERGLRDGWDNAGKEPSAEGREVLVPHLLEALRDANRNGQVEALRDAWPPAHEPLFGHVNEEGQCIAQLALLDDGSVLARVGATWEAGRVVRIHADRVEELPGLEYFGACPNRRFYATADAAGVVVREGWEGREVLRCAWPRGTEDAPEGVELQPIEGFPRPTRLQPFPDGRRVLLVSADGIFVLAADGARRLYPDNAMLLESAEPDEPQGTGLSMEHGAVSADGRWIAFGAQDGRHQLFDGELNPVAQIGPHGEYPHFALFSGDGRSVAFNACHFYNGGTIAVDLARAPGLDSDYYEDVEGVTLIEPGARVYAGVSMGDRFVLGDAYGYLRCVDASGNAVWQHYLGSTLSAMDLSADGRTLVAASYAGVVSIIDLEAGRPAWQIGTGNHRERRRWLFWKSEERPLAW</sequence>
<accession>A0A679GHP8</accession>